<evidence type="ECO:0000313" key="3">
    <source>
        <dbReference type="Proteomes" id="UP001216638"/>
    </source>
</evidence>
<feature type="compositionally biased region" description="Low complexity" evidence="1">
    <location>
        <begin position="129"/>
        <end position="143"/>
    </location>
</feature>
<evidence type="ECO:0000313" key="2">
    <source>
        <dbReference type="EMBL" id="WFC94952.1"/>
    </source>
</evidence>
<feature type="compositionally biased region" description="Basic and acidic residues" evidence="1">
    <location>
        <begin position="115"/>
        <end position="128"/>
    </location>
</feature>
<reference evidence="2" key="1">
    <citation type="submission" date="2023-03" db="EMBL/GenBank/DDBJ databases">
        <title>Mating type loci evolution in Malassezia.</title>
        <authorList>
            <person name="Coelho M.A."/>
        </authorList>
    </citation>
    <scope>NUCLEOTIDE SEQUENCE</scope>
    <source>
        <strain evidence="2">CBS 14135</strain>
    </source>
</reference>
<dbReference type="AlphaFoldDB" id="A0AAF0INF8"/>
<protein>
    <recommendedName>
        <fullName evidence="4">CCD97-like C-terminal domain-containing protein</fullName>
    </recommendedName>
</protein>
<sequence length="240" mass="27368">MAPVRGWHEVEAWLAAAHPDDTDHDAAHVFSAYFAELPMPLGRIVGELLSPTLRGAHPIVRERRRRFAATQPEELSIARQRELEPTRWQRTVGTGQEEEVEEIDLDMELELRHDAEREREQEHEHEQDAAPQSPEAAQAEVASRTAPAEDTYRPSDLPAASAHAHLNGLHRKYLDAIDADSLDEGYDSALLAEFQQATIARFVRGVLPVSYACDYDERWDAHTLDQDNERMREDAWFDDE</sequence>
<feature type="region of interest" description="Disordered" evidence="1">
    <location>
        <begin position="115"/>
        <end position="156"/>
    </location>
</feature>
<evidence type="ECO:0000256" key="1">
    <source>
        <dbReference type="SAM" id="MobiDB-lite"/>
    </source>
</evidence>
<proteinExistence type="predicted"/>
<name>A0AAF0INF8_9BASI</name>
<evidence type="ECO:0008006" key="4">
    <source>
        <dbReference type="Google" id="ProtNLM"/>
    </source>
</evidence>
<gene>
    <name evidence="2" type="ORF">MBRA1_001590</name>
</gene>
<dbReference type="EMBL" id="CP119952">
    <property type="protein sequence ID" value="WFC94952.1"/>
    <property type="molecule type" value="Genomic_DNA"/>
</dbReference>
<dbReference type="Proteomes" id="UP001216638">
    <property type="component" value="Chromosome 2"/>
</dbReference>
<accession>A0AAF0INF8</accession>
<keyword evidence="3" id="KW-1185">Reference proteome</keyword>
<organism evidence="2 3">
    <name type="scientific">Malassezia brasiliensis</name>
    <dbReference type="NCBI Taxonomy" id="1821822"/>
    <lineage>
        <taxon>Eukaryota</taxon>
        <taxon>Fungi</taxon>
        <taxon>Dikarya</taxon>
        <taxon>Basidiomycota</taxon>
        <taxon>Ustilaginomycotina</taxon>
        <taxon>Malasseziomycetes</taxon>
        <taxon>Malasseziales</taxon>
        <taxon>Malasseziaceae</taxon>
        <taxon>Malassezia</taxon>
    </lineage>
</organism>